<evidence type="ECO:0008006" key="3">
    <source>
        <dbReference type="Google" id="ProtNLM"/>
    </source>
</evidence>
<name>A0A365L2I0_9BACL</name>
<evidence type="ECO:0000313" key="2">
    <source>
        <dbReference type="Proteomes" id="UP000251002"/>
    </source>
</evidence>
<dbReference type="Proteomes" id="UP000251002">
    <property type="component" value="Unassembled WGS sequence"/>
</dbReference>
<keyword evidence="2" id="KW-1185">Reference proteome</keyword>
<accession>A0A365L2I0</accession>
<protein>
    <recommendedName>
        <fullName evidence="3">Competence protein</fullName>
    </recommendedName>
</protein>
<dbReference type="GO" id="GO:0030420">
    <property type="term" value="P:establishment of competence for transformation"/>
    <property type="evidence" value="ECO:0007669"/>
    <property type="project" value="InterPro"/>
</dbReference>
<dbReference type="InterPro" id="IPR010461">
    <property type="entry name" value="ComK"/>
</dbReference>
<sequence>MEMKKKEIIKMKQEYAISSETIMVVPNYDENGVLTSLLGKKNGVTNAGLSPLDLIDTNLRYRGSSMRGAMDGAQAILEKKNMNPLILDREQDIILFPCRSPFRPDCVWLSLRHVKNYKKAGTSHTQVELSNESTITIDVSKQTFDKKMQRAYELRYKMQAQTQQFEGKAMEAGTVYHLFKNVDRLNYEGGQSEEQEFAESL</sequence>
<proteinExistence type="predicted"/>
<reference evidence="1 2" key="1">
    <citation type="submission" date="2018-06" db="EMBL/GenBank/DDBJ databases">
        <title>The draft genome sequences of strains SCU63 and S1.</title>
        <authorList>
            <person name="Gan L."/>
        </authorList>
    </citation>
    <scope>NUCLEOTIDE SEQUENCE [LARGE SCALE GENOMIC DNA]</scope>
    <source>
        <strain evidence="1 2">SCU63</strain>
    </source>
</reference>
<gene>
    <name evidence="1" type="ORF">DP120_08735</name>
</gene>
<dbReference type="EMBL" id="QLZR01000002">
    <property type="protein sequence ID" value="RAZ79670.1"/>
    <property type="molecule type" value="Genomic_DNA"/>
</dbReference>
<organism evidence="1 2">
    <name type="scientific">Planococcus halotolerans</name>
    <dbReference type="NCBI Taxonomy" id="2233542"/>
    <lineage>
        <taxon>Bacteria</taxon>
        <taxon>Bacillati</taxon>
        <taxon>Bacillota</taxon>
        <taxon>Bacilli</taxon>
        <taxon>Bacillales</taxon>
        <taxon>Caryophanaceae</taxon>
        <taxon>Planococcus</taxon>
    </lineage>
</organism>
<dbReference type="AlphaFoldDB" id="A0A365L2I0"/>
<dbReference type="Pfam" id="PF06338">
    <property type="entry name" value="ComK"/>
    <property type="match status" value="1"/>
</dbReference>
<evidence type="ECO:0000313" key="1">
    <source>
        <dbReference type="EMBL" id="RAZ79670.1"/>
    </source>
</evidence>
<comment type="caution">
    <text evidence="1">The sequence shown here is derived from an EMBL/GenBank/DDBJ whole genome shotgun (WGS) entry which is preliminary data.</text>
</comment>